<protein>
    <submittedName>
        <fullName evidence="1">Uncharacterized protein</fullName>
    </submittedName>
</protein>
<reference evidence="1 2" key="1">
    <citation type="journal article" date="2018" name="PLoS Genet.">
        <title>Population sequencing reveals clonal diversity and ancestral inbreeding in the grapevine cultivar Chardonnay.</title>
        <authorList>
            <person name="Roach M.J."/>
            <person name="Johnson D.L."/>
            <person name="Bohlmann J."/>
            <person name="van Vuuren H.J."/>
            <person name="Jones S.J."/>
            <person name="Pretorius I.S."/>
            <person name="Schmidt S.A."/>
            <person name="Borneman A.R."/>
        </authorList>
    </citation>
    <scope>NUCLEOTIDE SEQUENCE [LARGE SCALE GENOMIC DNA]</scope>
    <source>
        <strain evidence="2">cv. Chardonnay</strain>
        <tissue evidence="1">Leaf</tissue>
    </source>
</reference>
<dbReference type="Proteomes" id="UP000288805">
    <property type="component" value="Unassembled WGS sequence"/>
</dbReference>
<dbReference type="EMBL" id="QGNW01000220">
    <property type="protein sequence ID" value="RVW84079.1"/>
    <property type="molecule type" value="Genomic_DNA"/>
</dbReference>
<evidence type="ECO:0000313" key="1">
    <source>
        <dbReference type="EMBL" id="RVW84079.1"/>
    </source>
</evidence>
<evidence type="ECO:0000313" key="2">
    <source>
        <dbReference type="Proteomes" id="UP000288805"/>
    </source>
</evidence>
<accession>A0A438HI80</accession>
<organism evidence="1 2">
    <name type="scientific">Vitis vinifera</name>
    <name type="common">Grape</name>
    <dbReference type="NCBI Taxonomy" id="29760"/>
    <lineage>
        <taxon>Eukaryota</taxon>
        <taxon>Viridiplantae</taxon>
        <taxon>Streptophyta</taxon>
        <taxon>Embryophyta</taxon>
        <taxon>Tracheophyta</taxon>
        <taxon>Spermatophyta</taxon>
        <taxon>Magnoliopsida</taxon>
        <taxon>eudicotyledons</taxon>
        <taxon>Gunneridae</taxon>
        <taxon>Pentapetalae</taxon>
        <taxon>rosids</taxon>
        <taxon>Vitales</taxon>
        <taxon>Vitaceae</taxon>
        <taxon>Viteae</taxon>
        <taxon>Vitis</taxon>
    </lineage>
</organism>
<dbReference type="AlphaFoldDB" id="A0A438HI80"/>
<sequence length="101" mass="11484">MMEMLRQVPCFIDTEPPSTKMSDFFSLTKWISVNLGGEPPVFISAWLLFGTPESAVSVVIGVRNIVRQRALLFERLEVVEAMWTFISHRMSSGEKLHAILE</sequence>
<gene>
    <name evidence="1" type="ORF">CK203_040544</name>
</gene>
<comment type="caution">
    <text evidence="1">The sequence shown here is derived from an EMBL/GenBank/DDBJ whole genome shotgun (WGS) entry which is preliminary data.</text>
</comment>
<name>A0A438HI80_VITVI</name>
<proteinExistence type="predicted"/>